<gene>
    <name evidence="1" type="ORF">Pcinc_020311</name>
</gene>
<dbReference type="Proteomes" id="UP001286313">
    <property type="component" value="Unassembled WGS sequence"/>
</dbReference>
<dbReference type="AlphaFoldDB" id="A0AAE1FJE3"/>
<evidence type="ECO:0000313" key="1">
    <source>
        <dbReference type="EMBL" id="KAK3874774.1"/>
    </source>
</evidence>
<comment type="caution">
    <text evidence="1">The sequence shown here is derived from an EMBL/GenBank/DDBJ whole genome shotgun (WGS) entry which is preliminary data.</text>
</comment>
<keyword evidence="2" id="KW-1185">Reference proteome</keyword>
<accession>A0AAE1FJE3</accession>
<dbReference type="EMBL" id="JAWQEG010002064">
    <property type="protein sequence ID" value="KAK3874774.1"/>
    <property type="molecule type" value="Genomic_DNA"/>
</dbReference>
<reference evidence="1" key="1">
    <citation type="submission" date="2023-10" db="EMBL/GenBank/DDBJ databases">
        <title>Genome assemblies of two species of porcelain crab, Petrolisthes cinctipes and Petrolisthes manimaculis (Anomura: Porcellanidae).</title>
        <authorList>
            <person name="Angst P."/>
        </authorList>
    </citation>
    <scope>NUCLEOTIDE SEQUENCE</scope>
    <source>
        <strain evidence="1">PB745_01</strain>
        <tissue evidence="1">Gill</tissue>
    </source>
</reference>
<sequence>MNLSANIYLPSVYTPPSTVLSAASSILVTLQYSGDCPKPPYNHRDSPGVTYQDVPMTGLLNLLSDNSNLPCHQLFMNHSRPSCLLLQLSSKIHHNMSNSTRKYQDLQD</sequence>
<name>A0AAE1FJE3_PETCI</name>
<protein>
    <submittedName>
        <fullName evidence="1">Uncharacterized protein</fullName>
    </submittedName>
</protein>
<evidence type="ECO:0000313" key="2">
    <source>
        <dbReference type="Proteomes" id="UP001286313"/>
    </source>
</evidence>
<proteinExistence type="predicted"/>
<organism evidence="1 2">
    <name type="scientific">Petrolisthes cinctipes</name>
    <name type="common">Flat porcelain crab</name>
    <dbReference type="NCBI Taxonomy" id="88211"/>
    <lineage>
        <taxon>Eukaryota</taxon>
        <taxon>Metazoa</taxon>
        <taxon>Ecdysozoa</taxon>
        <taxon>Arthropoda</taxon>
        <taxon>Crustacea</taxon>
        <taxon>Multicrustacea</taxon>
        <taxon>Malacostraca</taxon>
        <taxon>Eumalacostraca</taxon>
        <taxon>Eucarida</taxon>
        <taxon>Decapoda</taxon>
        <taxon>Pleocyemata</taxon>
        <taxon>Anomura</taxon>
        <taxon>Galatheoidea</taxon>
        <taxon>Porcellanidae</taxon>
        <taxon>Petrolisthes</taxon>
    </lineage>
</organism>